<feature type="transmembrane region" description="Helical" evidence="1">
    <location>
        <begin position="185"/>
        <end position="211"/>
    </location>
</feature>
<accession>A0A0D7BDE1</accession>
<keyword evidence="1" id="KW-0472">Membrane</keyword>
<sequence length="280" mass="30624">MRVFFLFATILSLATVGQALSIAEWFSGSDNFWERMVKIQRNVEGYVDGQIKNISTITGAKHLGMIKDGMSEVVSRASNLRDILESHGASTDDISDHFTEALGSLFADMEVEAEVDFTRETETTEEMRHARVEHALDRIGEVIVRSCVQMNVPETEGRAHWEALRVKLQHVLLVTLKFTEEHPTFIANVCFVIAGLLLSEVLILRPILALFGFGPYGPIKGTAAAWAQRYFWGAAVEAGSWFARLQAAGMATPRVIAPIVGGVIGGIGAGFALCGRNSRG</sequence>
<feature type="signal peptide" evidence="2">
    <location>
        <begin position="1"/>
        <end position="19"/>
    </location>
</feature>
<dbReference type="AlphaFoldDB" id="A0A0D7BDE1"/>
<organism evidence="3 4">
    <name type="scientific">Cylindrobasidium torrendii FP15055 ss-10</name>
    <dbReference type="NCBI Taxonomy" id="1314674"/>
    <lineage>
        <taxon>Eukaryota</taxon>
        <taxon>Fungi</taxon>
        <taxon>Dikarya</taxon>
        <taxon>Basidiomycota</taxon>
        <taxon>Agaricomycotina</taxon>
        <taxon>Agaricomycetes</taxon>
        <taxon>Agaricomycetidae</taxon>
        <taxon>Agaricales</taxon>
        <taxon>Marasmiineae</taxon>
        <taxon>Physalacriaceae</taxon>
        <taxon>Cylindrobasidium</taxon>
    </lineage>
</organism>
<dbReference type="Gene3D" id="6.10.110.10">
    <property type="match status" value="1"/>
</dbReference>
<dbReference type="InterPro" id="IPR038213">
    <property type="entry name" value="IFI6/IFI27-like_sf"/>
</dbReference>
<keyword evidence="1" id="KW-0812">Transmembrane</keyword>
<reference evidence="3 4" key="1">
    <citation type="journal article" date="2015" name="Fungal Genet. Biol.">
        <title>Evolution of novel wood decay mechanisms in Agaricales revealed by the genome sequences of Fistulina hepatica and Cylindrobasidium torrendii.</title>
        <authorList>
            <person name="Floudas D."/>
            <person name="Held B.W."/>
            <person name="Riley R."/>
            <person name="Nagy L.G."/>
            <person name="Koehler G."/>
            <person name="Ransdell A.S."/>
            <person name="Younus H."/>
            <person name="Chow J."/>
            <person name="Chiniquy J."/>
            <person name="Lipzen A."/>
            <person name="Tritt A."/>
            <person name="Sun H."/>
            <person name="Haridas S."/>
            <person name="LaButti K."/>
            <person name="Ohm R.A."/>
            <person name="Kues U."/>
            <person name="Blanchette R.A."/>
            <person name="Grigoriev I.V."/>
            <person name="Minto R.E."/>
            <person name="Hibbett D.S."/>
        </authorList>
    </citation>
    <scope>NUCLEOTIDE SEQUENCE [LARGE SCALE GENOMIC DNA]</scope>
    <source>
        <strain evidence="3 4">FP15055 ss-10</strain>
    </source>
</reference>
<feature type="chain" id="PRO_5002317296" evidence="2">
    <location>
        <begin position="20"/>
        <end position="280"/>
    </location>
</feature>
<proteinExistence type="predicted"/>
<feature type="transmembrane region" description="Helical" evidence="1">
    <location>
        <begin position="255"/>
        <end position="274"/>
    </location>
</feature>
<name>A0A0D7BDE1_9AGAR</name>
<dbReference type="Proteomes" id="UP000054007">
    <property type="component" value="Unassembled WGS sequence"/>
</dbReference>
<gene>
    <name evidence="3" type="ORF">CYLTODRAFT_395722</name>
</gene>
<keyword evidence="4" id="KW-1185">Reference proteome</keyword>
<dbReference type="EMBL" id="KN880507">
    <property type="protein sequence ID" value="KIY68215.1"/>
    <property type="molecule type" value="Genomic_DNA"/>
</dbReference>
<keyword evidence="2" id="KW-0732">Signal</keyword>
<keyword evidence="1" id="KW-1133">Transmembrane helix</keyword>
<evidence type="ECO:0000256" key="1">
    <source>
        <dbReference type="SAM" id="Phobius"/>
    </source>
</evidence>
<dbReference type="OrthoDB" id="440424at2759"/>
<evidence type="ECO:0000256" key="2">
    <source>
        <dbReference type="SAM" id="SignalP"/>
    </source>
</evidence>
<protein>
    <submittedName>
        <fullName evidence="3">Uncharacterized protein</fullName>
    </submittedName>
</protein>
<evidence type="ECO:0000313" key="4">
    <source>
        <dbReference type="Proteomes" id="UP000054007"/>
    </source>
</evidence>
<evidence type="ECO:0000313" key="3">
    <source>
        <dbReference type="EMBL" id="KIY68215.1"/>
    </source>
</evidence>